<evidence type="ECO:0000313" key="2">
    <source>
        <dbReference type="EMBL" id="KAG0476963.1"/>
    </source>
</evidence>
<sequence>MEEGFLFVARSRRLRAPGTLSGVPRLWIWEKGCIALHFTNQADRDFVWHGGPWFVNDQLFGLDKWTSDFVPSPSVIMSAPIWVACPDYLFVSLGLSNLIRVASTIGEPLQIDGWTSGMERTSFARICIRANLAKPLRPGIWLNSSNGRIFQRFEYEGLPRSVLNSGRALSLRVCKRFSGKTK</sequence>
<dbReference type="InterPro" id="IPR025558">
    <property type="entry name" value="DUF4283"/>
</dbReference>
<dbReference type="PANTHER" id="PTHR31286">
    <property type="entry name" value="GLYCINE-RICH CELL WALL STRUCTURAL PROTEIN 1.8-LIKE"/>
    <property type="match status" value="1"/>
</dbReference>
<dbReference type="EMBL" id="JADCNL010000006">
    <property type="protein sequence ID" value="KAG0476963.1"/>
    <property type="molecule type" value="Genomic_DNA"/>
</dbReference>
<accession>A0A835UX09</accession>
<dbReference type="OrthoDB" id="10255414at2759"/>
<dbReference type="InterPro" id="IPR040256">
    <property type="entry name" value="At4g02000-like"/>
</dbReference>
<keyword evidence="3" id="KW-1185">Reference proteome</keyword>
<comment type="caution">
    <text evidence="2">The sequence shown here is derived from an EMBL/GenBank/DDBJ whole genome shotgun (WGS) entry which is preliminary data.</text>
</comment>
<gene>
    <name evidence="2" type="ORF">HPP92_013804</name>
</gene>
<feature type="domain" description="DUF4283" evidence="1">
    <location>
        <begin position="30"/>
        <end position="73"/>
    </location>
</feature>
<organism evidence="2 3">
    <name type="scientific">Vanilla planifolia</name>
    <name type="common">Vanilla</name>
    <dbReference type="NCBI Taxonomy" id="51239"/>
    <lineage>
        <taxon>Eukaryota</taxon>
        <taxon>Viridiplantae</taxon>
        <taxon>Streptophyta</taxon>
        <taxon>Embryophyta</taxon>
        <taxon>Tracheophyta</taxon>
        <taxon>Spermatophyta</taxon>
        <taxon>Magnoliopsida</taxon>
        <taxon>Liliopsida</taxon>
        <taxon>Asparagales</taxon>
        <taxon>Orchidaceae</taxon>
        <taxon>Vanilloideae</taxon>
        <taxon>Vanilleae</taxon>
        <taxon>Vanilla</taxon>
    </lineage>
</organism>
<dbReference type="Pfam" id="PF14111">
    <property type="entry name" value="DUF4283"/>
    <property type="match status" value="1"/>
</dbReference>
<reference evidence="2 3" key="1">
    <citation type="journal article" date="2020" name="Nat. Food">
        <title>A phased Vanilla planifolia genome enables genetic improvement of flavour and production.</title>
        <authorList>
            <person name="Hasing T."/>
            <person name="Tang H."/>
            <person name="Brym M."/>
            <person name="Khazi F."/>
            <person name="Huang T."/>
            <person name="Chambers A.H."/>
        </authorList>
    </citation>
    <scope>NUCLEOTIDE SEQUENCE [LARGE SCALE GENOMIC DNA]</scope>
    <source>
        <tissue evidence="2">Leaf</tissue>
    </source>
</reference>
<name>A0A835UX09_VANPL</name>
<evidence type="ECO:0000259" key="1">
    <source>
        <dbReference type="Pfam" id="PF14111"/>
    </source>
</evidence>
<dbReference type="Proteomes" id="UP000636800">
    <property type="component" value="Chromosome 6"/>
</dbReference>
<evidence type="ECO:0000313" key="3">
    <source>
        <dbReference type="Proteomes" id="UP000636800"/>
    </source>
</evidence>
<dbReference type="AlphaFoldDB" id="A0A835UX09"/>
<protein>
    <recommendedName>
        <fullName evidence="1">DUF4283 domain-containing protein</fullName>
    </recommendedName>
</protein>
<dbReference type="PANTHER" id="PTHR31286:SF180">
    <property type="entry name" value="OS10G0362600 PROTEIN"/>
    <property type="match status" value="1"/>
</dbReference>
<proteinExistence type="predicted"/>